<sequence length="167" mass="18395">MPEGTHDFSLHSLISLAYHDPKSKPARPELPASGRGIDPLIPEAMMLKGFMWLMIFLVIGNLLQTLFSLPVVGSVLGMLILFMALIARRRSSRSMGIAASHLIHYFTLLILPSAAGLFFLGSTLTDNWLKLLIAIVLGTLISSVVTLLTMQAMVRWQHRRDKTAGIS</sequence>
<keyword evidence="8" id="KW-1185">Reference proteome</keyword>
<keyword evidence="3 6" id="KW-0812">Transmembrane</keyword>
<dbReference type="InterPro" id="IPR005538">
    <property type="entry name" value="LrgA/CidA"/>
</dbReference>
<proteinExistence type="predicted"/>
<dbReference type="KEGG" id="kus:B9G99_12810"/>
<evidence type="ECO:0000256" key="2">
    <source>
        <dbReference type="ARBA" id="ARBA00022475"/>
    </source>
</evidence>
<feature type="transmembrane region" description="Helical" evidence="6">
    <location>
        <begin position="45"/>
        <end position="63"/>
    </location>
</feature>
<organism evidence="7 8">
    <name type="scientific">Kushneria konosiri</name>
    <dbReference type="NCBI Taxonomy" id="698828"/>
    <lineage>
        <taxon>Bacteria</taxon>
        <taxon>Pseudomonadati</taxon>
        <taxon>Pseudomonadota</taxon>
        <taxon>Gammaproteobacteria</taxon>
        <taxon>Oceanospirillales</taxon>
        <taxon>Halomonadaceae</taxon>
        <taxon>Kushneria</taxon>
    </lineage>
</organism>
<comment type="subcellular location">
    <subcellularLocation>
        <location evidence="1">Cell membrane</location>
        <topology evidence="1">Multi-pass membrane protein</topology>
    </subcellularLocation>
</comment>
<name>A0A2Z2HJD1_9GAMM</name>
<keyword evidence="4 6" id="KW-1133">Transmembrane helix</keyword>
<evidence type="ECO:0000313" key="7">
    <source>
        <dbReference type="EMBL" id="ARS53631.1"/>
    </source>
</evidence>
<dbReference type="Pfam" id="PF03788">
    <property type="entry name" value="LrgA"/>
    <property type="match status" value="1"/>
</dbReference>
<dbReference type="AlphaFoldDB" id="A0A2Z2HJD1"/>
<dbReference type="Proteomes" id="UP000250025">
    <property type="component" value="Chromosome"/>
</dbReference>
<keyword evidence="2" id="KW-1003">Cell membrane</keyword>
<dbReference type="GO" id="GO:0005886">
    <property type="term" value="C:plasma membrane"/>
    <property type="evidence" value="ECO:0007669"/>
    <property type="project" value="UniProtKB-SubCell"/>
</dbReference>
<evidence type="ECO:0000256" key="3">
    <source>
        <dbReference type="ARBA" id="ARBA00022692"/>
    </source>
</evidence>
<accession>A0A2Z2HJD1</accession>
<evidence type="ECO:0000256" key="5">
    <source>
        <dbReference type="ARBA" id="ARBA00023136"/>
    </source>
</evidence>
<evidence type="ECO:0000313" key="8">
    <source>
        <dbReference type="Proteomes" id="UP000250025"/>
    </source>
</evidence>
<gene>
    <name evidence="7" type="ORF">B9G99_12810</name>
</gene>
<keyword evidence="5 6" id="KW-0472">Membrane</keyword>
<evidence type="ECO:0000256" key="4">
    <source>
        <dbReference type="ARBA" id="ARBA00022989"/>
    </source>
</evidence>
<feature type="transmembrane region" description="Helical" evidence="6">
    <location>
        <begin position="99"/>
        <end position="122"/>
    </location>
</feature>
<reference evidence="7 8" key="1">
    <citation type="journal article" date="2017" name="Int. J. Syst. Evol. Microbiol.">
        <title>Kushneria konosiri sp. nov., isolated from the Korean salt-fermented seafood Daemi-jeot.</title>
        <authorList>
            <person name="Yun J.H."/>
            <person name="Park S.K."/>
            <person name="Lee J.Y."/>
            <person name="Jung M.J."/>
            <person name="Bae J.W."/>
        </authorList>
    </citation>
    <scope>NUCLEOTIDE SEQUENCE [LARGE SCALE GENOMIC DNA]</scope>
    <source>
        <strain evidence="7 8">X49</strain>
    </source>
</reference>
<dbReference type="PANTHER" id="PTHR33931:SF2">
    <property type="entry name" value="HOLIN-LIKE PROTEIN CIDA"/>
    <property type="match status" value="1"/>
</dbReference>
<feature type="transmembrane region" description="Helical" evidence="6">
    <location>
        <begin position="69"/>
        <end position="87"/>
    </location>
</feature>
<dbReference type="PANTHER" id="PTHR33931">
    <property type="entry name" value="HOLIN-LIKE PROTEIN CIDA-RELATED"/>
    <property type="match status" value="1"/>
</dbReference>
<evidence type="ECO:0008006" key="9">
    <source>
        <dbReference type="Google" id="ProtNLM"/>
    </source>
</evidence>
<protein>
    <recommendedName>
        <fullName evidence="9">CidA/LrgA family protein</fullName>
    </recommendedName>
</protein>
<evidence type="ECO:0000256" key="6">
    <source>
        <dbReference type="SAM" id="Phobius"/>
    </source>
</evidence>
<dbReference type="EMBL" id="CP021323">
    <property type="protein sequence ID" value="ARS53631.1"/>
    <property type="molecule type" value="Genomic_DNA"/>
</dbReference>
<evidence type="ECO:0000256" key="1">
    <source>
        <dbReference type="ARBA" id="ARBA00004651"/>
    </source>
</evidence>
<feature type="transmembrane region" description="Helical" evidence="6">
    <location>
        <begin position="128"/>
        <end position="150"/>
    </location>
</feature>